<evidence type="ECO:0000256" key="5">
    <source>
        <dbReference type="ARBA" id="ARBA00023136"/>
    </source>
</evidence>
<evidence type="ECO:0000256" key="4">
    <source>
        <dbReference type="ARBA" id="ARBA00022989"/>
    </source>
</evidence>
<gene>
    <name evidence="8" type="ORF">KDH_60380</name>
</gene>
<dbReference type="Pfam" id="PF07690">
    <property type="entry name" value="MFS_1"/>
    <property type="match status" value="1"/>
</dbReference>
<name>A0ABQ6FY44_9CHLR</name>
<keyword evidence="2" id="KW-1003">Cell membrane</keyword>
<comment type="subcellular location">
    <subcellularLocation>
        <location evidence="1">Cell membrane</location>
        <topology evidence="1">Multi-pass membrane protein</topology>
    </subcellularLocation>
</comment>
<feature type="transmembrane region" description="Helical" evidence="6">
    <location>
        <begin position="233"/>
        <end position="255"/>
    </location>
</feature>
<feature type="domain" description="Major facilitator superfamily (MFS) profile" evidence="7">
    <location>
        <begin position="94"/>
        <end position="326"/>
    </location>
</feature>
<evidence type="ECO:0000259" key="7">
    <source>
        <dbReference type="PROSITE" id="PS50850"/>
    </source>
</evidence>
<dbReference type="InterPro" id="IPR036259">
    <property type="entry name" value="MFS_trans_sf"/>
</dbReference>
<evidence type="ECO:0000313" key="8">
    <source>
        <dbReference type="EMBL" id="GLV59211.1"/>
    </source>
</evidence>
<dbReference type="CDD" id="cd06173">
    <property type="entry name" value="MFS_MefA_like"/>
    <property type="match status" value="1"/>
</dbReference>
<organism evidence="8 9">
    <name type="scientific">Dictyobacter halimunensis</name>
    <dbReference type="NCBI Taxonomy" id="3026934"/>
    <lineage>
        <taxon>Bacteria</taxon>
        <taxon>Bacillati</taxon>
        <taxon>Chloroflexota</taxon>
        <taxon>Ktedonobacteria</taxon>
        <taxon>Ktedonobacterales</taxon>
        <taxon>Dictyobacteraceae</taxon>
        <taxon>Dictyobacter</taxon>
    </lineage>
</organism>
<dbReference type="Gene3D" id="1.20.1250.20">
    <property type="entry name" value="MFS general substrate transporter like domains"/>
    <property type="match status" value="1"/>
</dbReference>
<dbReference type="PANTHER" id="PTHR23513:SF11">
    <property type="entry name" value="STAPHYLOFERRIN A TRANSPORTER"/>
    <property type="match status" value="1"/>
</dbReference>
<evidence type="ECO:0000256" key="2">
    <source>
        <dbReference type="ARBA" id="ARBA00022475"/>
    </source>
</evidence>
<accession>A0ABQ6FY44</accession>
<evidence type="ECO:0000256" key="3">
    <source>
        <dbReference type="ARBA" id="ARBA00022692"/>
    </source>
</evidence>
<dbReference type="SUPFAM" id="SSF103473">
    <property type="entry name" value="MFS general substrate transporter"/>
    <property type="match status" value="1"/>
</dbReference>
<dbReference type="Proteomes" id="UP001344906">
    <property type="component" value="Unassembled WGS sequence"/>
</dbReference>
<keyword evidence="5 6" id="KW-0472">Membrane</keyword>
<evidence type="ECO:0000313" key="9">
    <source>
        <dbReference type="Proteomes" id="UP001344906"/>
    </source>
</evidence>
<feature type="transmembrane region" description="Helical" evidence="6">
    <location>
        <begin position="92"/>
        <end position="112"/>
    </location>
</feature>
<dbReference type="InterPro" id="IPR011701">
    <property type="entry name" value="MFS"/>
</dbReference>
<dbReference type="InterPro" id="IPR020846">
    <property type="entry name" value="MFS_dom"/>
</dbReference>
<dbReference type="PROSITE" id="PS50850">
    <property type="entry name" value="MFS"/>
    <property type="match status" value="1"/>
</dbReference>
<proteinExistence type="predicted"/>
<comment type="caution">
    <text evidence="8">The sequence shown here is derived from an EMBL/GenBank/DDBJ whole genome shotgun (WGS) entry which is preliminary data.</text>
</comment>
<feature type="transmembrane region" description="Helical" evidence="6">
    <location>
        <begin position="146"/>
        <end position="169"/>
    </location>
</feature>
<keyword evidence="3 6" id="KW-0812">Transmembrane</keyword>
<sequence>MIISNLGSGLAMFMVFLALLFKHLSIPELFILYGIEGSCFVFANIGRFSSLRFIVPNEQLHAAIAQDSAVGQFAQMVGPSFGGFLYQTVGPMISFLADALSYVINAIALSFVNNSLSLEKKEPDEGLRKGLKEAAAWLWGQQLYRVYLCMSWIRIIVVEAVSLLVIILAKQFHASAGFIGIILAISAASGVIGSIVAGKFARKYNRFTALVVTGIISTAIFMLYFIASNLVTLTIITAILFALFPSYYIICAGIIGKIPHHIQGRVTSITRSGDFICYSLGLTLMGFTVQFLGDKWTISIFSLLLFVFLMIMISNKKLLDAIPSAV</sequence>
<protein>
    <recommendedName>
        <fullName evidence="7">Major facilitator superfamily (MFS) profile domain-containing protein</fullName>
    </recommendedName>
</protein>
<dbReference type="EMBL" id="BSRI01000002">
    <property type="protein sequence ID" value="GLV59211.1"/>
    <property type="molecule type" value="Genomic_DNA"/>
</dbReference>
<dbReference type="PANTHER" id="PTHR23513">
    <property type="entry name" value="INTEGRAL MEMBRANE EFFLUX PROTEIN-RELATED"/>
    <property type="match status" value="1"/>
</dbReference>
<evidence type="ECO:0000256" key="6">
    <source>
        <dbReference type="SAM" id="Phobius"/>
    </source>
</evidence>
<keyword evidence="9" id="KW-1185">Reference proteome</keyword>
<feature type="transmembrane region" description="Helical" evidence="6">
    <location>
        <begin position="175"/>
        <end position="197"/>
    </location>
</feature>
<feature type="transmembrane region" description="Helical" evidence="6">
    <location>
        <begin position="275"/>
        <end position="292"/>
    </location>
</feature>
<feature type="transmembrane region" description="Helical" evidence="6">
    <location>
        <begin position="209"/>
        <end position="227"/>
    </location>
</feature>
<feature type="transmembrane region" description="Helical" evidence="6">
    <location>
        <begin position="298"/>
        <end position="314"/>
    </location>
</feature>
<evidence type="ECO:0000256" key="1">
    <source>
        <dbReference type="ARBA" id="ARBA00004651"/>
    </source>
</evidence>
<reference evidence="8 9" key="1">
    <citation type="submission" date="2023-02" db="EMBL/GenBank/DDBJ databases">
        <title>Dictyobacter halimunensis sp. nov., a new member of the class Ktedonobacteria from forest soil in a geothermal area.</title>
        <authorList>
            <person name="Rachmania M.K."/>
            <person name="Ningsih F."/>
            <person name="Sakai Y."/>
            <person name="Yabe S."/>
            <person name="Yokota A."/>
            <person name="Sjamsuridzal W."/>
        </authorList>
    </citation>
    <scope>NUCLEOTIDE SEQUENCE [LARGE SCALE GENOMIC DNA]</scope>
    <source>
        <strain evidence="8 9">S3.2.2.5</strain>
    </source>
</reference>
<keyword evidence="4 6" id="KW-1133">Transmembrane helix</keyword>